<reference evidence="2 3" key="1">
    <citation type="submission" date="2019-01" db="EMBL/GenBank/DDBJ databases">
        <authorList>
            <person name="Chen W.-M."/>
        </authorList>
    </citation>
    <scope>NUCLEOTIDE SEQUENCE [LARGE SCALE GENOMIC DNA]</scope>
    <source>
        <strain evidence="2 3">CCP-18</strain>
    </source>
</reference>
<gene>
    <name evidence="2" type="ORF">EOD73_02740</name>
</gene>
<proteinExistence type="predicted"/>
<dbReference type="Proteomes" id="UP000288587">
    <property type="component" value="Unassembled WGS sequence"/>
</dbReference>
<comment type="caution">
    <text evidence="2">The sequence shown here is derived from an EMBL/GenBank/DDBJ whole genome shotgun (WGS) entry which is preliminary data.</text>
</comment>
<organism evidence="2 3">
    <name type="scientific">Inhella crocodyli</name>
    <dbReference type="NCBI Taxonomy" id="2499851"/>
    <lineage>
        <taxon>Bacteria</taxon>
        <taxon>Pseudomonadati</taxon>
        <taxon>Pseudomonadota</taxon>
        <taxon>Betaproteobacteria</taxon>
        <taxon>Burkholderiales</taxon>
        <taxon>Sphaerotilaceae</taxon>
        <taxon>Inhella</taxon>
    </lineage>
</organism>
<evidence type="ECO:0008006" key="4">
    <source>
        <dbReference type="Google" id="ProtNLM"/>
    </source>
</evidence>
<evidence type="ECO:0000256" key="1">
    <source>
        <dbReference type="SAM" id="SignalP"/>
    </source>
</evidence>
<keyword evidence="3" id="KW-1185">Reference proteome</keyword>
<evidence type="ECO:0000313" key="2">
    <source>
        <dbReference type="EMBL" id="RVT88928.1"/>
    </source>
</evidence>
<feature type="chain" id="PRO_5019327663" description="LuxR family transcriptional regulator" evidence="1">
    <location>
        <begin position="18"/>
        <end position="157"/>
    </location>
</feature>
<name>A0A437LUA4_9BURK</name>
<evidence type="ECO:0000313" key="3">
    <source>
        <dbReference type="Proteomes" id="UP000288587"/>
    </source>
</evidence>
<keyword evidence="1" id="KW-0732">Signal</keyword>
<sequence>MVVVALGWGAAAPRAWAAEPPAPASVMGAWAVDVARLPMPPQARPQKVTITFSPVGSAQVRMQVEVVDPAGQRLVADGVTPLDGTPTAVASNFEADVSATTMPRPEVLVMQLGKNGIPASTRIYVVAADGRTMEETVAYFGPNGQPVMRRNHFSRLP</sequence>
<dbReference type="OrthoDB" id="7498307at2"/>
<dbReference type="EMBL" id="SACM01000001">
    <property type="protein sequence ID" value="RVT88928.1"/>
    <property type="molecule type" value="Genomic_DNA"/>
</dbReference>
<feature type="signal peptide" evidence="1">
    <location>
        <begin position="1"/>
        <end position="17"/>
    </location>
</feature>
<protein>
    <recommendedName>
        <fullName evidence="4">LuxR family transcriptional regulator</fullName>
    </recommendedName>
</protein>
<dbReference type="AlphaFoldDB" id="A0A437LUA4"/>
<accession>A0A437LUA4</accession>